<evidence type="ECO:0000256" key="8">
    <source>
        <dbReference type="ARBA" id="ARBA00023136"/>
    </source>
</evidence>
<evidence type="ECO:0000256" key="4">
    <source>
        <dbReference type="ARBA" id="ARBA00022692"/>
    </source>
</evidence>
<dbReference type="GO" id="GO:0098771">
    <property type="term" value="P:inorganic ion homeostasis"/>
    <property type="evidence" value="ECO:0007669"/>
    <property type="project" value="UniProtKB-ARBA"/>
</dbReference>
<evidence type="ECO:0000259" key="12">
    <source>
        <dbReference type="Pfam" id="PF16916"/>
    </source>
</evidence>
<protein>
    <submittedName>
        <fullName evidence="13">Uncharacterized protein</fullName>
    </submittedName>
</protein>
<dbReference type="PANTHER" id="PTHR11562">
    <property type="entry name" value="CATION EFFLUX PROTEIN/ ZINC TRANSPORTER"/>
    <property type="match status" value="1"/>
</dbReference>
<dbReference type="GO" id="GO:0005886">
    <property type="term" value="C:plasma membrane"/>
    <property type="evidence" value="ECO:0007669"/>
    <property type="project" value="TreeGrafter"/>
</dbReference>
<keyword evidence="7" id="KW-0406">Ion transport</keyword>
<evidence type="ECO:0000256" key="6">
    <source>
        <dbReference type="ARBA" id="ARBA00022989"/>
    </source>
</evidence>
<evidence type="ECO:0000256" key="9">
    <source>
        <dbReference type="SAM" id="MobiDB-lite"/>
    </source>
</evidence>
<accession>A0AAD7Y011</accession>
<dbReference type="PANTHER" id="PTHR11562:SF17">
    <property type="entry name" value="RE54080P-RELATED"/>
    <property type="match status" value="1"/>
</dbReference>
<feature type="transmembrane region" description="Helical" evidence="10">
    <location>
        <begin position="115"/>
        <end position="139"/>
    </location>
</feature>
<dbReference type="Proteomes" id="UP001234581">
    <property type="component" value="Unassembled WGS sequence"/>
</dbReference>
<dbReference type="InterPro" id="IPR027469">
    <property type="entry name" value="Cation_efflux_TMD_sf"/>
</dbReference>
<dbReference type="Pfam" id="PF16916">
    <property type="entry name" value="ZT_dimer"/>
    <property type="match status" value="1"/>
</dbReference>
<dbReference type="SUPFAM" id="SSF161111">
    <property type="entry name" value="Cation efflux protein transmembrane domain-like"/>
    <property type="match status" value="1"/>
</dbReference>
<keyword evidence="3" id="KW-0813">Transport</keyword>
<organism evidence="13 14">
    <name type="scientific">Lichtheimia ornata</name>
    <dbReference type="NCBI Taxonomy" id="688661"/>
    <lineage>
        <taxon>Eukaryota</taxon>
        <taxon>Fungi</taxon>
        <taxon>Fungi incertae sedis</taxon>
        <taxon>Mucoromycota</taxon>
        <taxon>Mucoromycotina</taxon>
        <taxon>Mucoromycetes</taxon>
        <taxon>Mucorales</taxon>
        <taxon>Lichtheimiaceae</taxon>
        <taxon>Lichtheimia</taxon>
    </lineage>
</organism>
<evidence type="ECO:0000313" key="13">
    <source>
        <dbReference type="EMBL" id="KAJ8656602.1"/>
    </source>
</evidence>
<dbReference type="Pfam" id="PF01545">
    <property type="entry name" value="Cation_efflux"/>
    <property type="match status" value="1"/>
</dbReference>
<evidence type="ECO:0000259" key="11">
    <source>
        <dbReference type="Pfam" id="PF01545"/>
    </source>
</evidence>
<dbReference type="EMBL" id="JARTCD010000038">
    <property type="protein sequence ID" value="KAJ8656602.1"/>
    <property type="molecule type" value="Genomic_DNA"/>
</dbReference>
<dbReference type="SUPFAM" id="SSF160240">
    <property type="entry name" value="Cation efflux protein cytoplasmic domain-like"/>
    <property type="match status" value="1"/>
</dbReference>
<feature type="transmembrane region" description="Helical" evidence="10">
    <location>
        <begin position="202"/>
        <end position="225"/>
    </location>
</feature>
<feature type="domain" description="Cation efflux protein cytoplasmic" evidence="12">
    <location>
        <begin position="270"/>
        <end position="340"/>
    </location>
</feature>
<evidence type="ECO:0000256" key="1">
    <source>
        <dbReference type="ARBA" id="ARBA00004141"/>
    </source>
</evidence>
<evidence type="ECO:0000256" key="3">
    <source>
        <dbReference type="ARBA" id="ARBA00022448"/>
    </source>
</evidence>
<feature type="domain" description="Cation efflux protein transmembrane" evidence="11">
    <location>
        <begin position="53"/>
        <end position="260"/>
    </location>
</feature>
<dbReference type="RefSeq" id="XP_058341515.1">
    <property type="nucleotide sequence ID" value="XM_058487693.1"/>
</dbReference>
<evidence type="ECO:0000313" key="14">
    <source>
        <dbReference type="Proteomes" id="UP001234581"/>
    </source>
</evidence>
<dbReference type="InterPro" id="IPR058533">
    <property type="entry name" value="Cation_efflux_TM"/>
</dbReference>
<keyword evidence="4 10" id="KW-0812">Transmembrane</keyword>
<comment type="similarity">
    <text evidence="2">Belongs to the cation diffusion facilitator (CDF) transporter (TC 2.A.4) family. SLC30A subfamily.</text>
</comment>
<evidence type="ECO:0000256" key="5">
    <source>
        <dbReference type="ARBA" id="ARBA00022906"/>
    </source>
</evidence>
<dbReference type="Gene3D" id="1.20.1510.10">
    <property type="entry name" value="Cation efflux protein transmembrane domain"/>
    <property type="match status" value="1"/>
</dbReference>
<reference evidence="13 14" key="1">
    <citation type="submission" date="2023-03" db="EMBL/GenBank/DDBJ databases">
        <title>Genome sequence of Lichtheimia ornata CBS 291.66.</title>
        <authorList>
            <person name="Mohabir J.T."/>
            <person name="Shea T.P."/>
            <person name="Kurbessoian T."/>
            <person name="Berby B."/>
            <person name="Fontaine J."/>
            <person name="Livny J."/>
            <person name="Gnirke A."/>
            <person name="Stajich J.E."/>
            <person name="Cuomo C.A."/>
        </authorList>
    </citation>
    <scope>NUCLEOTIDE SEQUENCE [LARGE SCALE GENOMIC DNA]</scope>
    <source>
        <strain evidence="13">CBS 291.66</strain>
    </source>
</reference>
<keyword evidence="14" id="KW-1185">Reference proteome</keyword>
<comment type="subcellular location">
    <subcellularLocation>
        <location evidence="1">Membrane</location>
        <topology evidence="1">Multi-pass membrane protein</topology>
    </subcellularLocation>
</comment>
<feature type="transmembrane region" description="Helical" evidence="10">
    <location>
        <begin position="151"/>
        <end position="174"/>
    </location>
</feature>
<evidence type="ECO:0000256" key="10">
    <source>
        <dbReference type="SAM" id="Phobius"/>
    </source>
</evidence>
<dbReference type="AlphaFoldDB" id="A0AAD7Y011"/>
<keyword evidence="8 10" id="KW-0472">Membrane</keyword>
<dbReference type="PROSITE" id="PS51257">
    <property type="entry name" value="PROKAR_LIPOPROTEIN"/>
    <property type="match status" value="1"/>
</dbReference>
<feature type="transmembrane region" description="Helical" evidence="10">
    <location>
        <begin position="231"/>
        <end position="252"/>
    </location>
</feature>
<dbReference type="NCBIfam" id="TIGR01297">
    <property type="entry name" value="CDF"/>
    <property type="match status" value="1"/>
</dbReference>
<name>A0AAD7Y011_9FUNG</name>
<keyword evidence="6 10" id="KW-1133">Transmembrane helix</keyword>
<dbReference type="InterPro" id="IPR027470">
    <property type="entry name" value="Cation_efflux_CTD"/>
</dbReference>
<feature type="transmembrane region" description="Helical" evidence="10">
    <location>
        <begin position="53"/>
        <end position="74"/>
    </location>
</feature>
<dbReference type="InterPro" id="IPR036837">
    <property type="entry name" value="Cation_efflux_CTD_sf"/>
</dbReference>
<proteinExistence type="inferred from homology"/>
<evidence type="ECO:0000256" key="2">
    <source>
        <dbReference type="ARBA" id="ARBA00008873"/>
    </source>
</evidence>
<feature type="compositionally biased region" description="Low complexity" evidence="9">
    <location>
        <begin position="20"/>
        <end position="33"/>
    </location>
</feature>
<dbReference type="GO" id="GO:0030003">
    <property type="term" value="P:intracellular monoatomic cation homeostasis"/>
    <property type="evidence" value="ECO:0007669"/>
    <property type="project" value="UniProtKB-ARBA"/>
</dbReference>
<comment type="caution">
    <text evidence="13">The sequence shown here is derived from an EMBL/GenBank/DDBJ whole genome shotgun (WGS) entry which is preliminary data.</text>
</comment>
<keyword evidence="5" id="KW-0864">Zinc transport</keyword>
<feature type="transmembrane region" description="Helical" evidence="10">
    <location>
        <begin position="86"/>
        <end position="103"/>
    </location>
</feature>
<evidence type="ECO:0000256" key="7">
    <source>
        <dbReference type="ARBA" id="ARBA00023065"/>
    </source>
</evidence>
<sequence>MSIDNERTPLIQHHDHHRASNTSGSITPSSSMTACANGAAKNVQEARSTKRKLWFAVSLACMFFVTELVAGYFANSLALMSDAFHLLSDVASFFVALIAIYLAERPPTKRHTYGFHRAEVIAAVISVITIWVLTAFLVHEAIQRVLYPQEINAPLMCVTAAIGVGVNVILAIVLGGHHHHHHHDEEDHNGHHHDENINLRAAALHVLGDLLASVGVLISSVVLLFKPTFTIVDPICTFVFALIVLYTTFHLITDSVGVLMEGAPGHLKPEAIIKSLTAIPGVIAVHDLHVWTLSPGKTSLTAHILVEKDAQTQYDDVLYKSQRVVCDEFGVHHSTLQIESEEARFTSHCRPEICSARV</sequence>
<dbReference type="InterPro" id="IPR050681">
    <property type="entry name" value="CDF/SLC30A"/>
</dbReference>
<dbReference type="InterPro" id="IPR002524">
    <property type="entry name" value="Cation_efflux"/>
</dbReference>
<keyword evidence="5" id="KW-0862">Zinc</keyword>
<feature type="region of interest" description="Disordered" evidence="9">
    <location>
        <begin position="1"/>
        <end position="33"/>
    </location>
</feature>
<dbReference type="GO" id="GO:0005385">
    <property type="term" value="F:zinc ion transmembrane transporter activity"/>
    <property type="evidence" value="ECO:0007669"/>
    <property type="project" value="TreeGrafter"/>
</dbReference>
<dbReference type="GeneID" id="83215087"/>
<gene>
    <name evidence="13" type="ORF">O0I10_007679</name>
</gene>